<accession>Q23DG8</accession>
<keyword evidence="3" id="KW-1185">Reference proteome</keyword>
<dbReference type="KEGG" id="tet:TTHERM_00047230"/>
<protein>
    <submittedName>
        <fullName evidence="2">Transmembrane protein, putative</fullName>
    </submittedName>
</protein>
<reference evidence="7 8" key="3">
    <citation type="journal article" date="2023" name="Nat. Commun.">
        <title>Structures of Tetrahymena thermophila respiratory megacomplexes on the tubular mitochondrial cristae.</title>
        <authorList>
            <person name="Han F."/>
            <person name="Hu Y."/>
            <person name="Wu M."/>
            <person name="He Z."/>
            <person name="Tian H."/>
            <person name="Zhou L."/>
        </authorList>
    </citation>
    <scope>STRUCTURE BY ELECTRON MICROSCOPY (2.96 ANGSTROMS)</scope>
</reference>
<evidence type="ECO:0000256" key="1">
    <source>
        <dbReference type="SAM" id="Phobius"/>
    </source>
</evidence>
<dbReference type="OrthoDB" id="309010at2759"/>
<dbReference type="EMDB" id="EMD-32325"/>
<keyword evidence="1" id="KW-1133">Transmembrane helix</keyword>
<dbReference type="eggNOG" id="ENOG502SIBK">
    <property type="taxonomic scope" value="Eukaryota"/>
</dbReference>
<dbReference type="HOGENOM" id="CLU_798079_0_0_1"/>
<evidence type="ECO:0000313" key="2">
    <source>
        <dbReference type="EMBL" id="EAR94718.2"/>
    </source>
</evidence>
<evidence type="ECO:0007829" key="6">
    <source>
        <dbReference type="PDB" id="8BQS"/>
    </source>
</evidence>
<dbReference type="PDB" id="8B6H">
    <property type="method" value="EM"/>
    <property type="resolution" value="2.60 A"/>
    <property type="chains" value="DR/Dr=1-348"/>
</dbReference>
<dbReference type="PDB" id="8GZU">
    <property type="method" value="EM"/>
    <property type="resolution" value="4.18 A"/>
    <property type="chains" value="05/60/F/f=1-348"/>
</dbReference>
<dbReference type="EMDB" id="EMD-34403"/>
<evidence type="ECO:0007829" key="4">
    <source>
        <dbReference type="PDB" id="7W5Z"/>
    </source>
</evidence>
<dbReference type="RefSeq" id="XP_001014718.2">
    <property type="nucleotide sequence ID" value="XM_001014718.3"/>
</dbReference>
<evidence type="ECO:0007829" key="7">
    <source>
        <dbReference type="PDB" id="8GYM"/>
    </source>
</evidence>
<dbReference type="PDB" id="8GYM">
    <property type="method" value="EM"/>
    <property type="resolution" value="2.96 A"/>
    <property type="chains" value="F/f=1-348"/>
</dbReference>
<dbReference type="PDB" id="8BQS">
    <property type="method" value="EM"/>
    <property type="resolution" value="2.90 A"/>
    <property type="chains" value="DR/Dr=1-348"/>
</dbReference>
<reference evidence="5 6" key="4">
    <citation type="journal article" date="2023" name="Nature">
        <title>Structural basis of mitochondrial membrane bending by the I-II-III&lt;sub&gt;2&lt;/sub&gt;-IV&lt;sub&gt;2&lt;/sub&gt; supercomplex.</title>
        <authorList>
            <person name="Muhleip A."/>
            <person name="Flygaard R.K."/>
            <person name="Baradaran R."/>
            <person name="Haapanen O."/>
            <person name="Gruhl T."/>
            <person name="Tobiasson V."/>
            <person name="Marechal A."/>
            <person name="Sharma V."/>
            <person name="Amunts A."/>
        </authorList>
    </citation>
    <scope>STRUCTURE BY ELECTRON MICROSCOPY (2.60 ANGSTROMS)</scope>
</reference>
<feature type="transmembrane region" description="Helical" evidence="1">
    <location>
        <begin position="171"/>
        <end position="190"/>
    </location>
</feature>
<dbReference type="Proteomes" id="UP000009168">
    <property type="component" value="Unassembled WGS sequence"/>
</dbReference>
<dbReference type="EMDB" id="EMD-16184"/>
<dbReference type="AlphaFoldDB" id="Q23DG8"/>
<keyword evidence="1" id="KW-0472">Membrane</keyword>
<dbReference type="OMA" id="WAHICEF"/>
<dbReference type="PDB" id="7W5Z">
    <property type="method" value="EM"/>
    <property type="resolution" value="3.02 A"/>
    <property type="chains" value="F/f=1-348"/>
</dbReference>
<dbReference type="EMBL" id="GG662712">
    <property type="protein sequence ID" value="EAR94718.2"/>
    <property type="molecule type" value="Genomic_DNA"/>
</dbReference>
<dbReference type="GeneID" id="7845007"/>
<feature type="transmembrane region" description="Helical" evidence="1">
    <location>
        <begin position="196"/>
        <end position="215"/>
    </location>
</feature>
<evidence type="ECO:0007829" key="5">
    <source>
        <dbReference type="PDB" id="8B6H"/>
    </source>
</evidence>
<sequence length="348" mass="41244">MRYLKIEKEKLVSCKKQEQEVQRIRRRKGNQKLNSIAKQQRVKRRDYQQNIKQNKEVKNPKKLIKQQIINKVKKRKKMFRGLTKFNKVFALNSFKNSLVAVPKANLNHVQNMLEENLKYDAQKYNDEVAVIQKTSRIYKPTYTIEFNREGEVLVYSADPIKNSVVYFKYPYVLYEAAIPLFIWAWIYNPLELSKNAVNSLLIYPNIAWIPRMWYWRSLQYKIQKMYLLRGGKVAKIETQSLAGDRFTSWVETYQFHPLTQDQKNFDNQDNAEFLEDEGQLKYELGVQLDNLQEMGTTSQDIVINFMKEGTVHHPELFEAIVKGYNIDTSDYVINTANNLRAREGNHNH</sequence>
<reference evidence="3" key="1">
    <citation type="journal article" date="2006" name="PLoS Biol.">
        <title>Macronuclear genome sequence of the ciliate Tetrahymena thermophila, a model eukaryote.</title>
        <authorList>
            <person name="Eisen J.A."/>
            <person name="Coyne R.S."/>
            <person name="Wu M."/>
            <person name="Wu D."/>
            <person name="Thiagarajan M."/>
            <person name="Wortman J.R."/>
            <person name="Badger J.H."/>
            <person name="Ren Q."/>
            <person name="Amedeo P."/>
            <person name="Jones K.M."/>
            <person name="Tallon L.J."/>
            <person name="Delcher A.L."/>
            <person name="Salzberg S.L."/>
            <person name="Silva J.C."/>
            <person name="Haas B.J."/>
            <person name="Majoros W.H."/>
            <person name="Farzad M."/>
            <person name="Carlton J.M."/>
            <person name="Smith R.K. Jr."/>
            <person name="Garg J."/>
            <person name="Pearlman R.E."/>
            <person name="Karrer K.M."/>
            <person name="Sun L."/>
            <person name="Manning G."/>
            <person name="Elde N.C."/>
            <person name="Turkewitz A.P."/>
            <person name="Asai D.J."/>
            <person name="Wilkes D.E."/>
            <person name="Wang Y."/>
            <person name="Cai H."/>
            <person name="Collins K."/>
            <person name="Stewart B.A."/>
            <person name="Lee S.R."/>
            <person name="Wilamowska K."/>
            <person name="Weinberg Z."/>
            <person name="Ruzzo W.L."/>
            <person name="Wloga D."/>
            <person name="Gaertig J."/>
            <person name="Frankel J."/>
            <person name="Tsao C.-C."/>
            <person name="Gorovsky M.A."/>
            <person name="Keeling P.J."/>
            <person name="Waller R.F."/>
            <person name="Patron N.J."/>
            <person name="Cherry J.M."/>
            <person name="Stover N.A."/>
            <person name="Krieger C.J."/>
            <person name="del Toro C."/>
            <person name="Ryder H.F."/>
            <person name="Williamson S.C."/>
            <person name="Barbeau R.A."/>
            <person name="Hamilton E.P."/>
            <person name="Orias E."/>
        </authorList>
    </citation>
    <scope>NUCLEOTIDE SEQUENCE [LARGE SCALE GENOMIC DNA]</scope>
    <source>
        <strain evidence="3">SB210</strain>
    </source>
</reference>
<proteinExistence type="evidence at protein level"/>
<dbReference type="InParanoid" id="Q23DG8"/>
<evidence type="ECO:0000313" key="3">
    <source>
        <dbReference type="Proteomes" id="UP000009168"/>
    </source>
</evidence>
<name>Q23DG8_TETTS</name>
<keyword evidence="1 2" id="KW-0812">Transmembrane</keyword>
<evidence type="ECO:0007829" key="8">
    <source>
        <dbReference type="PDB" id="8GZU"/>
    </source>
</evidence>
<dbReference type="EMDB" id="EMD-34373"/>
<organism evidence="2 3">
    <name type="scientific">Tetrahymena thermophila (strain SB210)</name>
    <dbReference type="NCBI Taxonomy" id="312017"/>
    <lineage>
        <taxon>Eukaryota</taxon>
        <taxon>Sar</taxon>
        <taxon>Alveolata</taxon>
        <taxon>Ciliophora</taxon>
        <taxon>Intramacronucleata</taxon>
        <taxon>Oligohymenophorea</taxon>
        <taxon>Hymenostomatida</taxon>
        <taxon>Tetrahymenina</taxon>
        <taxon>Tetrahymenidae</taxon>
        <taxon>Tetrahymena</taxon>
    </lineage>
</organism>
<keyword evidence="4 5" id="KW-0002">3D-structure</keyword>
<gene>
    <name evidence="2" type="ORF">TTHERM_00047230</name>
</gene>
<reference evidence="4" key="2">
    <citation type="journal article" date="2022" name="Science">
        <title>Structures of &lt;i&gt;Tetrahymena&lt;/i&gt;'s respiratory chain reveal the diversity of eukaryotic core metabolism.</title>
        <authorList>
            <person name="Zhou L."/>
            <person name="Maldonado M."/>
            <person name="Padavannil A."/>
            <person name="Guo F."/>
            <person name="Letts J.A."/>
        </authorList>
    </citation>
    <scope>STRUCTURE BY ELECTRON MICROSCOPY (3.02 ANGSTROMS)</scope>
</reference>
<dbReference type="STRING" id="312017.Q23DG8"/>